<evidence type="ECO:0000256" key="5">
    <source>
        <dbReference type="ARBA" id="ARBA00010185"/>
    </source>
</evidence>
<evidence type="ECO:0000256" key="11">
    <source>
        <dbReference type="ARBA" id="ARBA00022692"/>
    </source>
</evidence>
<comment type="catalytic activity">
    <reaction evidence="1 18">
        <text>a 1,2-diacyl-sn-glycero-3-phosphate + CTP + H(+) = a CDP-1,2-diacyl-sn-glycerol + diphosphate</text>
        <dbReference type="Rhea" id="RHEA:16229"/>
        <dbReference type="ChEBI" id="CHEBI:15378"/>
        <dbReference type="ChEBI" id="CHEBI:33019"/>
        <dbReference type="ChEBI" id="CHEBI:37563"/>
        <dbReference type="ChEBI" id="CHEBI:58332"/>
        <dbReference type="ChEBI" id="CHEBI:58608"/>
        <dbReference type="EC" id="2.7.7.41"/>
    </reaction>
</comment>
<keyword evidence="17" id="KW-1208">Phospholipid metabolism</keyword>
<dbReference type="OrthoDB" id="9799199at2"/>
<keyword evidence="10 18" id="KW-0808">Transferase</keyword>
<evidence type="ECO:0000256" key="8">
    <source>
        <dbReference type="ARBA" id="ARBA00022475"/>
    </source>
</evidence>
<accession>A0A2U8HCJ1</accession>
<feature type="transmembrane region" description="Helical" evidence="19">
    <location>
        <begin position="63"/>
        <end position="82"/>
    </location>
</feature>
<feature type="transmembrane region" description="Helical" evidence="19">
    <location>
        <begin position="102"/>
        <end position="120"/>
    </location>
</feature>
<keyword evidence="15 19" id="KW-0472">Membrane</keyword>
<organism evidence="20 21">
    <name type="scientific">Alloyangia pacifica</name>
    <dbReference type="NCBI Taxonomy" id="311180"/>
    <lineage>
        <taxon>Bacteria</taxon>
        <taxon>Pseudomonadati</taxon>
        <taxon>Pseudomonadota</taxon>
        <taxon>Alphaproteobacteria</taxon>
        <taxon>Rhodobacterales</taxon>
        <taxon>Roseobacteraceae</taxon>
        <taxon>Alloyangia</taxon>
    </lineage>
</organism>
<keyword evidence="14" id="KW-0443">Lipid metabolism</keyword>
<evidence type="ECO:0000256" key="1">
    <source>
        <dbReference type="ARBA" id="ARBA00001698"/>
    </source>
</evidence>
<name>A0A2U8HCJ1_9RHOB</name>
<evidence type="ECO:0000256" key="3">
    <source>
        <dbReference type="ARBA" id="ARBA00005119"/>
    </source>
</evidence>
<feature type="transmembrane region" description="Helical" evidence="19">
    <location>
        <begin position="16"/>
        <end position="42"/>
    </location>
</feature>
<dbReference type="EMBL" id="CP022189">
    <property type="protein sequence ID" value="AWI83494.1"/>
    <property type="molecule type" value="Genomic_DNA"/>
</dbReference>
<evidence type="ECO:0000256" key="17">
    <source>
        <dbReference type="ARBA" id="ARBA00023264"/>
    </source>
</evidence>
<evidence type="ECO:0000256" key="12">
    <source>
        <dbReference type="ARBA" id="ARBA00022695"/>
    </source>
</evidence>
<keyword evidence="16" id="KW-0594">Phospholipid biosynthesis</keyword>
<dbReference type="RefSeq" id="WP_108965502.1">
    <property type="nucleotide sequence ID" value="NZ_CP022189.1"/>
</dbReference>
<evidence type="ECO:0000256" key="15">
    <source>
        <dbReference type="ARBA" id="ARBA00023136"/>
    </source>
</evidence>
<dbReference type="KEGG" id="ypac:CEW88_07280"/>
<sequence length="263" mass="27471">MSSARWSDLAPRMGSAAVLIVVALICVWLGGIWWRLAISLACGGMVWELVNMVDTNRRKSAKVLALVAGVCALASVYLPPAFALPLLLLPSMVGLGQMERGGVTYAVFTAMIMLAGYGIMSLRSDFGLTWMLWMVTVVVVTDVAGYFAGRAIGGPKLWPRVSPKKTWSGSAAGWIGAGIVGAVFAALSREAGFGLVGVSIAISMASQIGDIAESAIKRRAGVKDSSSLLPGHGGLLDRFDGMLGAALFLLIAGQIVDFPPGVE</sequence>
<keyword evidence="8" id="KW-1003">Cell membrane</keyword>
<dbReference type="Proteomes" id="UP000244915">
    <property type="component" value="Chromosome 1"/>
</dbReference>
<evidence type="ECO:0000256" key="7">
    <source>
        <dbReference type="ARBA" id="ARBA00019373"/>
    </source>
</evidence>
<dbReference type="Pfam" id="PF01148">
    <property type="entry name" value="CTP_transf_1"/>
    <property type="match status" value="1"/>
</dbReference>
<dbReference type="UniPathway" id="UPA00557">
    <property type="reaction ID" value="UER00614"/>
</dbReference>
<keyword evidence="12 18" id="KW-0548">Nucleotidyltransferase</keyword>
<dbReference type="EC" id="2.7.7.41" evidence="6 18"/>
<evidence type="ECO:0000313" key="21">
    <source>
        <dbReference type="Proteomes" id="UP000244915"/>
    </source>
</evidence>
<dbReference type="GO" id="GO:0004605">
    <property type="term" value="F:phosphatidate cytidylyltransferase activity"/>
    <property type="evidence" value="ECO:0007669"/>
    <property type="project" value="UniProtKB-EC"/>
</dbReference>
<proteinExistence type="inferred from homology"/>
<keyword evidence="11 18" id="KW-0812">Transmembrane</keyword>
<evidence type="ECO:0000256" key="2">
    <source>
        <dbReference type="ARBA" id="ARBA00004651"/>
    </source>
</evidence>
<comment type="pathway">
    <text evidence="4">Lipid metabolism.</text>
</comment>
<comment type="similarity">
    <text evidence="5 18">Belongs to the CDS family.</text>
</comment>
<evidence type="ECO:0000256" key="18">
    <source>
        <dbReference type="RuleBase" id="RU003938"/>
    </source>
</evidence>
<dbReference type="GO" id="GO:0005886">
    <property type="term" value="C:plasma membrane"/>
    <property type="evidence" value="ECO:0007669"/>
    <property type="project" value="UniProtKB-SubCell"/>
</dbReference>
<dbReference type="InterPro" id="IPR000374">
    <property type="entry name" value="PC_trans"/>
</dbReference>
<evidence type="ECO:0000256" key="9">
    <source>
        <dbReference type="ARBA" id="ARBA00022516"/>
    </source>
</evidence>
<comment type="pathway">
    <text evidence="3 18">Phospholipid metabolism; CDP-diacylglycerol biosynthesis; CDP-diacylglycerol from sn-glycerol 3-phosphate: step 3/3.</text>
</comment>
<gene>
    <name evidence="20" type="ORF">CEW88_07280</name>
</gene>
<reference evidence="20 21" key="1">
    <citation type="submission" date="2017-06" db="EMBL/GenBank/DDBJ databases">
        <title>Yangia sp. YSBP01 complete genome sequence.</title>
        <authorList>
            <person name="Woo J.-H."/>
            <person name="Kim H.-S."/>
        </authorList>
    </citation>
    <scope>NUCLEOTIDE SEQUENCE [LARGE SCALE GENOMIC DNA]</scope>
    <source>
        <strain evidence="20 21">YSBP01</strain>
    </source>
</reference>
<dbReference type="GO" id="GO:0016024">
    <property type="term" value="P:CDP-diacylglycerol biosynthetic process"/>
    <property type="evidence" value="ECO:0007669"/>
    <property type="project" value="UniProtKB-UniPathway"/>
</dbReference>
<feature type="transmembrane region" description="Helical" evidence="19">
    <location>
        <begin position="167"/>
        <end position="187"/>
    </location>
</feature>
<feature type="transmembrane region" description="Helical" evidence="19">
    <location>
        <begin position="127"/>
        <end position="147"/>
    </location>
</feature>
<evidence type="ECO:0000313" key="20">
    <source>
        <dbReference type="EMBL" id="AWI83494.1"/>
    </source>
</evidence>
<keyword evidence="9" id="KW-0444">Lipid biosynthesis</keyword>
<keyword evidence="13 19" id="KW-1133">Transmembrane helix</keyword>
<evidence type="ECO:0000256" key="13">
    <source>
        <dbReference type="ARBA" id="ARBA00022989"/>
    </source>
</evidence>
<evidence type="ECO:0000256" key="6">
    <source>
        <dbReference type="ARBA" id="ARBA00012487"/>
    </source>
</evidence>
<evidence type="ECO:0000256" key="4">
    <source>
        <dbReference type="ARBA" id="ARBA00005189"/>
    </source>
</evidence>
<dbReference type="PROSITE" id="PS01315">
    <property type="entry name" value="CDS"/>
    <property type="match status" value="1"/>
</dbReference>
<evidence type="ECO:0000256" key="14">
    <source>
        <dbReference type="ARBA" id="ARBA00023098"/>
    </source>
</evidence>
<comment type="subcellular location">
    <subcellularLocation>
        <location evidence="2">Cell membrane</location>
        <topology evidence="2">Multi-pass membrane protein</topology>
    </subcellularLocation>
</comment>
<evidence type="ECO:0000256" key="16">
    <source>
        <dbReference type="ARBA" id="ARBA00023209"/>
    </source>
</evidence>
<protein>
    <recommendedName>
        <fullName evidence="7 18">Phosphatidate cytidylyltransferase</fullName>
        <ecNumber evidence="6 18">2.7.7.41</ecNumber>
    </recommendedName>
</protein>
<evidence type="ECO:0000256" key="10">
    <source>
        <dbReference type="ARBA" id="ARBA00022679"/>
    </source>
</evidence>
<dbReference type="PANTHER" id="PTHR46382:SF1">
    <property type="entry name" value="PHOSPHATIDATE CYTIDYLYLTRANSFERASE"/>
    <property type="match status" value="1"/>
</dbReference>
<dbReference type="AlphaFoldDB" id="A0A2U8HCJ1"/>
<evidence type="ECO:0000256" key="19">
    <source>
        <dbReference type="SAM" id="Phobius"/>
    </source>
</evidence>
<dbReference type="PANTHER" id="PTHR46382">
    <property type="entry name" value="PHOSPHATIDATE CYTIDYLYLTRANSFERASE"/>
    <property type="match status" value="1"/>
</dbReference>